<dbReference type="RefSeq" id="WP_201370816.1">
    <property type="nucleotide sequence ID" value="NZ_BNJG01000001.1"/>
</dbReference>
<feature type="transmembrane region" description="Helical" evidence="1">
    <location>
        <begin position="160"/>
        <end position="179"/>
    </location>
</feature>
<dbReference type="EMBL" id="BNJG01000001">
    <property type="protein sequence ID" value="GHO54063.1"/>
    <property type="molecule type" value="Genomic_DNA"/>
</dbReference>
<keyword evidence="1" id="KW-1133">Transmembrane helix</keyword>
<keyword evidence="1" id="KW-0812">Transmembrane</keyword>
<organism evidence="2 3">
    <name type="scientific">Ktedonobacter robiniae</name>
    <dbReference type="NCBI Taxonomy" id="2778365"/>
    <lineage>
        <taxon>Bacteria</taxon>
        <taxon>Bacillati</taxon>
        <taxon>Chloroflexota</taxon>
        <taxon>Ktedonobacteria</taxon>
        <taxon>Ktedonobacterales</taxon>
        <taxon>Ktedonobacteraceae</taxon>
        <taxon>Ktedonobacter</taxon>
    </lineage>
</organism>
<evidence type="ECO:0000313" key="2">
    <source>
        <dbReference type="EMBL" id="GHO54063.1"/>
    </source>
</evidence>
<name>A0ABQ3UN05_9CHLR</name>
<reference evidence="2 3" key="1">
    <citation type="journal article" date="2021" name="Int. J. Syst. Evol. Microbiol.">
        <title>Reticulibacter mediterranei gen. nov., sp. nov., within the new family Reticulibacteraceae fam. nov., and Ktedonospora formicarum gen. nov., sp. nov., Ktedonobacter robiniae sp. nov., Dictyobacter formicarum sp. nov. and Dictyobacter arantiisoli sp. nov., belonging to the class Ktedonobacteria.</title>
        <authorList>
            <person name="Yabe S."/>
            <person name="Zheng Y."/>
            <person name="Wang C.M."/>
            <person name="Sakai Y."/>
            <person name="Abe K."/>
            <person name="Yokota A."/>
            <person name="Donadio S."/>
            <person name="Cavaletti L."/>
            <person name="Monciardini P."/>
        </authorList>
    </citation>
    <scope>NUCLEOTIDE SEQUENCE [LARGE SCALE GENOMIC DNA]</scope>
    <source>
        <strain evidence="2 3">SOSP1-30</strain>
    </source>
</reference>
<keyword evidence="1" id="KW-0472">Membrane</keyword>
<keyword evidence="3" id="KW-1185">Reference proteome</keyword>
<dbReference type="Proteomes" id="UP000654345">
    <property type="component" value="Unassembled WGS sequence"/>
</dbReference>
<evidence type="ECO:0008006" key="4">
    <source>
        <dbReference type="Google" id="ProtNLM"/>
    </source>
</evidence>
<feature type="transmembrane region" description="Helical" evidence="1">
    <location>
        <begin position="97"/>
        <end position="120"/>
    </location>
</feature>
<sequence length="191" mass="21444">MRCSEARAGLEAQRNGKLEPARIRELKRHLAECQGCRAFEQELERAQAVHASEPQLAFASVSTDQIMQAIHQRARVSQQLEDIRQQQRSRISRIRPFGTVLAALTFFALSCVPLLLFAILLIQSDFAAPMLSALSGIIEVLVILVQYIQEGVNLTTHNSWLLTGTSLAVVVMLGMWFHLMRPRVKPEQSIV</sequence>
<proteinExistence type="predicted"/>
<evidence type="ECO:0000256" key="1">
    <source>
        <dbReference type="SAM" id="Phobius"/>
    </source>
</evidence>
<evidence type="ECO:0000313" key="3">
    <source>
        <dbReference type="Proteomes" id="UP000654345"/>
    </source>
</evidence>
<comment type="caution">
    <text evidence="2">The sequence shown here is derived from an EMBL/GenBank/DDBJ whole genome shotgun (WGS) entry which is preliminary data.</text>
</comment>
<accession>A0ABQ3UN05</accession>
<protein>
    <recommendedName>
        <fullName evidence="4">Zinc-finger domain-containing protein</fullName>
    </recommendedName>
</protein>
<gene>
    <name evidence="2" type="ORF">KSB_25380</name>
</gene>
<feature type="transmembrane region" description="Helical" evidence="1">
    <location>
        <begin position="126"/>
        <end position="148"/>
    </location>
</feature>